<reference evidence="3" key="1">
    <citation type="submission" date="2021-03" db="EMBL/GenBank/DDBJ databases">
        <title>novel species isolated from a fishpond in China.</title>
        <authorList>
            <person name="Lu H."/>
            <person name="Cai Z."/>
        </authorList>
    </citation>
    <scope>NUCLEOTIDE SEQUENCE</scope>
    <source>
        <strain evidence="3">JCM 30855</strain>
    </source>
</reference>
<dbReference type="GO" id="GO:0016651">
    <property type="term" value="F:oxidoreductase activity, acting on NAD(P)H"/>
    <property type="evidence" value="ECO:0007669"/>
    <property type="project" value="InterPro"/>
</dbReference>
<protein>
    <recommendedName>
        <fullName evidence="2">NADH-quinone oxidoreductase subunit D domain-containing protein</fullName>
    </recommendedName>
</protein>
<name>A0A939IQB0_9ALTE</name>
<dbReference type="InterPro" id="IPR029014">
    <property type="entry name" value="NiFe-Hase_large"/>
</dbReference>
<dbReference type="EMBL" id="JAFKCV010000002">
    <property type="protein sequence ID" value="MBN7824281.1"/>
    <property type="molecule type" value="Genomic_DNA"/>
</dbReference>
<gene>
    <name evidence="3" type="ORF">J0A66_03475</name>
</gene>
<dbReference type="Proteomes" id="UP000664654">
    <property type="component" value="Unassembled WGS sequence"/>
</dbReference>
<dbReference type="InterPro" id="IPR001135">
    <property type="entry name" value="NADH_Q_OxRdtase_suD"/>
</dbReference>
<dbReference type="SUPFAM" id="SSF56770">
    <property type="entry name" value="HydA/Nqo6-like"/>
    <property type="match status" value="1"/>
</dbReference>
<dbReference type="Gene3D" id="1.10.645.10">
    <property type="entry name" value="Cytochrome-c3 Hydrogenase, chain B"/>
    <property type="match status" value="1"/>
</dbReference>
<sequence length="435" mass="47439">MAVSLWQRLAARASVPVFVASGKDEPDEIQDMLWQTGRIKLVFTPRHASLLVVTGQIPVEQSQSLAIIHDQLPHPRATLWCGGQPCFEFIAAKRAPSPQTLVASAEDLPQRIKETQKQLLSGKRQSEPDLNPDRPPAPWQGKGDHGQGGEGMMGGKPYGRPMAMMEADLRDGLMLDALEFSVGPFYHGLPAGLMASVSLQGDVILKWQVESPPFPTALPSVFVRALHQDTPLADLEIWRVRVHLQRLARMMALDGLDCAAVRTLRLAGPLPCITQAGLGALQKQVGSLEKHLRKRGFFALGAGIGELDAQQANLMGGYVGRACGMQEDARSTSKPYQALGFTVSCQDKGDVQSRRLQLFAEVHQAIALAAKAGREEVMLTHEEIETPVGRLTKRQAPKDHSEMLQSLLPGMEWREALMTLASLPVAGATREGGWQ</sequence>
<evidence type="ECO:0000256" key="1">
    <source>
        <dbReference type="SAM" id="MobiDB-lite"/>
    </source>
</evidence>
<dbReference type="RefSeq" id="WP_206572404.1">
    <property type="nucleotide sequence ID" value="NZ_JAFKCV010000002.1"/>
</dbReference>
<dbReference type="GO" id="GO:0048038">
    <property type="term" value="F:quinone binding"/>
    <property type="evidence" value="ECO:0007669"/>
    <property type="project" value="InterPro"/>
</dbReference>
<dbReference type="AlphaFoldDB" id="A0A939IQB0"/>
<comment type="caution">
    <text evidence="3">The sequence shown here is derived from an EMBL/GenBank/DDBJ whole genome shotgun (WGS) entry which is preliminary data.</text>
</comment>
<evidence type="ECO:0000313" key="4">
    <source>
        <dbReference type="Proteomes" id="UP000664654"/>
    </source>
</evidence>
<dbReference type="Pfam" id="PF00346">
    <property type="entry name" value="Complex1_49kDa"/>
    <property type="match status" value="1"/>
</dbReference>
<keyword evidence="4" id="KW-1185">Reference proteome</keyword>
<evidence type="ECO:0000259" key="2">
    <source>
        <dbReference type="Pfam" id="PF00346"/>
    </source>
</evidence>
<organism evidence="3 4">
    <name type="scientific">Bowmanella dokdonensis</name>
    <dbReference type="NCBI Taxonomy" id="751969"/>
    <lineage>
        <taxon>Bacteria</taxon>
        <taxon>Pseudomonadati</taxon>
        <taxon>Pseudomonadota</taxon>
        <taxon>Gammaproteobacteria</taxon>
        <taxon>Alteromonadales</taxon>
        <taxon>Alteromonadaceae</taxon>
        <taxon>Bowmanella</taxon>
    </lineage>
</organism>
<feature type="region of interest" description="Disordered" evidence="1">
    <location>
        <begin position="115"/>
        <end position="156"/>
    </location>
</feature>
<evidence type="ECO:0000313" key="3">
    <source>
        <dbReference type="EMBL" id="MBN7824281.1"/>
    </source>
</evidence>
<dbReference type="GO" id="GO:0051287">
    <property type="term" value="F:NAD binding"/>
    <property type="evidence" value="ECO:0007669"/>
    <property type="project" value="InterPro"/>
</dbReference>
<proteinExistence type="predicted"/>
<accession>A0A939IQB0</accession>
<feature type="domain" description="NADH-quinone oxidoreductase subunit D" evidence="2">
    <location>
        <begin position="301"/>
        <end position="373"/>
    </location>
</feature>